<dbReference type="Gene3D" id="2.40.160.50">
    <property type="entry name" value="membrane protein fhac: a member of the omp85/tpsb transporter family"/>
    <property type="match status" value="1"/>
</dbReference>
<reference evidence="1" key="1">
    <citation type="journal article" date="2020" name="mSystems">
        <title>Genome- and Community-Level Interaction Insights into Carbon Utilization and Element Cycling Functions of Hydrothermarchaeota in Hydrothermal Sediment.</title>
        <authorList>
            <person name="Zhou Z."/>
            <person name="Liu Y."/>
            <person name="Xu W."/>
            <person name="Pan J."/>
            <person name="Luo Z.H."/>
            <person name="Li M."/>
        </authorList>
    </citation>
    <scope>NUCLEOTIDE SEQUENCE [LARGE SCALE GENOMIC DNA]</scope>
    <source>
        <strain evidence="1">HyVt-94</strain>
    </source>
</reference>
<dbReference type="AlphaFoldDB" id="A0A7C5I3G6"/>
<sequence>MGYFLIIVLSLWNPVIKVNSQNVFESQKIPFSLLNKLHIKSRPSRIEDFFFLNPRVLKKSVNWSLNNLYSTGCFEDIDVSFSADSETLYITTKDLFTASLFLDFAYKGELPRFGIGLEEHNLWGLLVNTGIYYTKDYTRVYGGGKVEIPAFLRPDIFTSLECYKYKKGKNINFSFEKRPPFGIRNAYSFKYYFIEAPFYLYQKGEITDSAVLKREDVEVFIGRNLKVDKTFTPYVGFLGVDGNIVPGLRLRYKYFSFVKTEMLRKLGSRELVEEGLSLDVFLGKELSYKAQVKYSDYISSLTALFSMSFNAVKLGYEEIQALLEIYKKINYFCSSKFSLISGRILKKRDRFYVYQLGGTNGLRGYRAFYFEGNKYLLSQLELRFSLRQSLLNIVTPGMGFFIDAGYAGDVMNMVYFDGGFMVLVESFKQYGAPIGYASVAYNGKDWTFSVGILE</sequence>
<name>A0A7C5I3G6_UNCW3</name>
<comment type="caution">
    <text evidence="1">The sequence shown here is derived from an EMBL/GenBank/DDBJ whole genome shotgun (WGS) entry which is preliminary data.</text>
</comment>
<evidence type="ECO:0008006" key="2">
    <source>
        <dbReference type="Google" id="ProtNLM"/>
    </source>
</evidence>
<proteinExistence type="predicted"/>
<protein>
    <recommendedName>
        <fullName evidence="2">Bacterial surface antigen (D15) domain-containing protein</fullName>
    </recommendedName>
</protein>
<gene>
    <name evidence="1" type="ORF">ENL41_00640</name>
</gene>
<dbReference type="Proteomes" id="UP000886014">
    <property type="component" value="Unassembled WGS sequence"/>
</dbReference>
<evidence type="ECO:0000313" key="1">
    <source>
        <dbReference type="EMBL" id="HHF57913.1"/>
    </source>
</evidence>
<organism evidence="1">
    <name type="scientific">candidate division WOR-3 bacterium</name>
    <dbReference type="NCBI Taxonomy" id="2052148"/>
    <lineage>
        <taxon>Bacteria</taxon>
        <taxon>Bacteria division WOR-3</taxon>
    </lineage>
</organism>
<dbReference type="EMBL" id="DRTV01000053">
    <property type="protein sequence ID" value="HHF57913.1"/>
    <property type="molecule type" value="Genomic_DNA"/>
</dbReference>
<accession>A0A7C5I3G6</accession>